<evidence type="ECO:0000313" key="6">
    <source>
        <dbReference type="Proteomes" id="UP000248349"/>
    </source>
</evidence>
<evidence type="ECO:0000313" key="5">
    <source>
        <dbReference type="EMBL" id="PYH47089.1"/>
    </source>
</evidence>
<feature type="repeat" description="WD" evidence="3">
    <location>
        <begin position="1279"/>
        <end position="1325"/>
    </location>
</feature>
<keyword evidence="6" id="KW-1185">Reference proteome</keyword>
<dbReference type="PANTHER" id="PTHR19848">
    <property type="entry name" value="WD40 REPEAT PROTEIN"/>
    <property type="match status" value="1"/>
</dbReference>
<feature type="repeat" description="WD" evidence="3">
    <location>
        <begin position="1111"/>
        <end position="1152"/>
    </location>
</feature>
<dbReference type="Pfam" id="PF24883">
    <property type="entry name" value="NPHP3_N"/>
    <property type="match status" value="1"/>
</dbReference>
<dbReference type="Gene3D" id="3.40.50.300">
    <property type="entry name" value="P-loop containing nucleotide triphosphate hydrolases"/>
    <property type="match status" value="1"/>
</dbReference>
<feature type="repeat" description="WD" evidence="3">
    <location>
        <begin position="1027"/>
        <end position="1068"/>
    </location>
</feature>
<evidence type="ECO:0000259" key="4">
    <source>
        <dbReference type="PROSITE" id="PS50837"/>
    </source>
</evidence>
<dbReference type="STRING" id="1450539.A0A318ZHX0"/>
<dbReference type="PRINTS" id="PR00320">
    <property type="entry name" value="GPROTEINBRPT"/>
</dbReference>
<dbReference type="InterPro" id="IPR001680">
    <property type="entry name" value="WD40_rpt"/>
</dbReference>
<dbReference type="OrthoDB" id="1577640at2759"/>
<protein>
    <submittedName>
        <fullName evidence="5">Putative wd40 protein</fullName>
    </submittedName>
</protein>
<dbReference type="SUPFAM" id="SSF52540">
    <property type="entry name" value="P-loop containing nucleoside triphosphate hydrolases"/>
    <property type="match status" value="1"/>
</dbReference>
<dbReference type="FunFam" id="2.130.10.10:FF:001666">
    <property type="entry name" value="Vegetative incompatibility WD repeat protein, putative"/>
    <property type="match status" value="1"/>
</dbReference>
<dbReference type="Pfam" id="PF00400">
    <property type="entry name" value="WD40"/>
    <property type="match status" value="9"/>
</dbReference>
<reference evidence="5 6" key="1">
    <citation type="submission" date="2016-12" db="EMBL/GenBank/DDBJ databases">
        <title>The genomes of Aspergillus section Nigri reveals drivers in fungal speciation.</title>
        <authorList>
            <consortium name="DOE Joint Genome Institute"/>
            <person name="Vesth T.C."/>
            <person name="Nybo J."/>
            <person name="Theobald S."/>
            <person name="Brandl J."/>
            <person name="Frisvad J.C."/>
            <person name="Nielsen K.F."/>
            <person name="Lyhne E.K."/>
            <person name="Kogle M.E."/>
            <person name="Kuo A."/>
            <person name="Riley R."/>
            <person name="Clum A."/>
            <person name="Nolan M."/>
            <person name="Lipzen A."/>
            <person name="Salamov A."/>
            <person name="Henrissat B."/>
            <person name="Wiebenga A."/>
            <person name="De Vries R.P."/>
            <person name="Grigoriev I.V."/>
            <person name="Mortensen U.H."/>
            <person name="Andersen M.R."/>
            <person name="Baker S.E."/>
        </authorList>
    </citation>
    <scope>NUCLEOTIDE SEQUENCE [LARGE SCALE GENOMIC DNA]</scope>
    <source>
        <strain evidence="5 6">JOP 1030-1</strain>
    </source>
</reference>
<dbReference type="GeneID" id="37080768"/>
<dbReference type="GO" id="GO:0003824">
    <property type="term" value="F:catalytic activity"/>
    <property type="evidence" value="ECO:0007669"/>
    <property type="project" value="InterPro"/>
</dbReference>
<dbReference type="PROSITE" id="PS50837">
    <property type="entry name" value="NACHT"/>
    <property type="match status" value="1"/>
</dbReference>
<dbReference type="RefSeq" id="XP_025433071.1">
    <property type="nucleotide sequence ID" value="XM_025579539.1"/>
</dbReference>
<dbReference type="InterPro" id="IPR020472">
    <property type="entry name" value="WD40_PAC1"/>
</dbReference>
<feature type="repeat" description="WD" evidence="3">
    <location>
        <begin position="1153"/>
        <end position="1194"/>
    </location>
</feature>
<keyword evidence="1 3" id="KW-0853">WD repeat</keyword>
<dbReference type="PROSITE" id="PS50082">
    <property type="entry name" value="WD_REPEATS_2"/>
    <property type="match status" value="10"/>
</dbReference>
<sequence length="1498" mass="165742">MSDPDQYNVGWICALQIEYVAARAFLERRHDPPERLSRNDNNHYTLGEIRGHQVVIAVLPDGEYGTSSAAGVARDMVHSFPNIRFGLMVGIGGGIPTKHDIRLGDIIVSSPQRGLGGLLQFDLGQELQGQGFHQTGFLNQPPTILRAAVTGLQTRYAEEGNQLKGSIGAVLEGNKRLKRKYAQPKTDRLYYSDFAHPDVERSCGEVCDRSKLIFRPKRTEEEDDPDIHYGLIASGNRVIKDATFRDQLAAERDVLCFEMEAAGLMNHFPCLVIRGVCDYADSHKSEEWQGWAAMAAAAYARDLLREIIPQQVQAERTAKEVLNGIQSQLDHVTTGVHELVSITSGSAQDINDLAQRIDLKALPIAAGAEFGTYMNQHEEECLPGTRKELLLDIQNWALSDQGKCIFWLNGSAGTGKSTISRTIAKAFQKQELLGASFFFKRGEGDRGNATRFVTTIIQQLAAKIPELRASIIQVVRDIPGISAKPLKEQFDELISKPLHSLHGAKIQTSYLVIVIDALDECDNDKDVAVIFELLLHVHKFSSPRLRFFITSRPELPIRLGFRTVCHHDLVLHEVPEPIIERDISMFLENKIVSIRHKQSLSSDWPGSVNIQTLIKMSVPLFIFAATICRLFEDYNLDRDECLMEILKYQNQESKLDKTYLPVLDRLVSRYSGTRQSQLVQKVREVLGTIILLENPLSVTSLSKLMGISMQSINASLNSLHSVLNIPNNKTLPVRLFHLSFRDFLLDSSTRDKTPFWIDKMEMNQKLADRCLSIMHQNLKKNICSLESYGTERSDIDLEYINFYVPPELQYACRYWIHHLADCESPISWRDNILTFLNEHFLHWVEVMSILGVVSEVLGSISTLQKVLHGGEGSEISEFLLDARRFILKNSQIADIAPLQIYASGLIFAPAMAVTRSKFERELPDWIERGPRVEETWSPELQTLEGHSDSVEVVTFSADGRLLASGSQDKTIKLWDPATGALKHTLEGHSGLVQSVAFSADGQLLASGSDDTTIKLWNPITSTLKHTLKVHTRAVQSVAFSADGRLLASGSHDTTINLLDPTTGVLTHKLLGRSGLVQSVAFSADGRLLASAFSDRTIKLWDPATGTLKHRLWGHSGLVQSVAFSADSQLLASGSQDKTIKLWDPATGALKHTLQGHSGLVQSVAFSADGRLLASGSSDTTIRIWDPTTGTIKHTLGSHSSWVRSVAFSADGRLLASGSSDTTIKLWDPATGAIKHTLRGHSGLVQSVAFSADGRRLASGSSDTTIKLWDPATGAIKHTLRGHSGLVQSVAFSADGRLLASISQAFVSSDRTIKLWDPATSALKHTGYMRISGSTDNTVKLWNPATGALKHTINIKSLVRNIELSKKLPHLITNLGALNIQAWHETFSSNPRETKTELSLHANRWIAVGGQKEVWLPPDYEAISLAVKDGTIAIGSTTGRITIPQDLRLPICWDYFEKRPFVGGADWLMDVMCDAEVVVSSQRMPSWVVISSSLVERGY</sequence>
<gene>
    <name evidence="5" type="ORF">BP01DRAFT_421968</name>
</gene>
<name>A0A318ZHX0_9EURO</name>
<dbReference type="SMART" id="SM00320">
    <property type="entry name" value="WD40"/>
    <property type="match status" value="9"/>
</dbReference>
<feature type="repeat" description="WD" evidence="3">
    <location>
        <begin position="1069"/>
        <end position="1110"/>
    </location>
</feature>
<dbReference type="InterPro" id="IPR015943">
    <property type="entry name" value="WD40/YVTN_repeat-like_dom_sf"/>
</dbReference>
<feature type="repeat" description="WD" evidence="3">
    <location>
        <begin position="1195"/>
        <end position="1236"/>
    </location>
</feature>
<dbReference type="InterPro" id="IPR056884">
    <property type="entry name" value="NPHP3-like_N"/>
</dbReference>
<dbReference type="Proteomes" id="UP000248349">
    <property type="component" value="Unassembled WGS sequence"/>
</dbReference>
<dbReference type="InterPro" id="IPR000845">
    <property type="entry name" value="Nucleoside_phosphorylase_d"/>
</dbReference>
<feature type="repeat" description="WD" evidence="3">
    <location>
        <begin position="1237"/>
        <end position="1278"/>
    </location>
</feature>
<dbReference type="InterPro" id="IPR027417">
    <property type="entry name" value="P-loop_NTPase"/>
</dbReference>
<evidence type="ECO:0000256" key="2">
    <source>
        <dbReference type="ARBA" id="ARBA00022737"/>
    </source>
</evidence>
<feature type="repeat" description="WD" evidence="3">
    <location>
        <begin position="985"/>
        <end position="1017"/>
    </location>
</feature>
<proteinExistence type="predicted"/>
<dbReference type="Pfam" id="PF01048">
    <property type="entry name" value="PNP_UDP_1"/>
    <property type="match status" value="1"/>
</dbReference>
<feature type="repeat" description="WD" evidence="3">
    <location>
        <begin position="1330"/>
        <end position="1351"/>
    </location>
</feature>
<dbReference type="CDD" id="cd00200">
    <property type="entry name" value="WD40"/>
    <property type="match status" value="2"/>
</dbReference>
<dbReference type="GO" id="GO:0009116">
    <property type="term" value="P:nucleoside metabolic process"/>
    <property type="evidence" value="ECO:0007669"/>
    <property type="project" value="InterPro"/>
</dbReference>
<dbReference type="Gene3D" id="3.40.50.1580">
    <property type="entry name" value="Nucleoside phosphorylase domain"/>
    <property type="match status" value="1"/>
</dbReference>
<accession>A0A318ZHX0</accession>
<dbReference type="Gene3D" id="2.130.10.10">
    <property type="entry name" value="YVTN repeat-like/Quinoprotein amine dehydrogenase"/>
    <property type="match status" value="6"/>
</dbReference>
<evidence type="ECO:0000256" key="1">
    <source>
        <dbReference type="ARBA" id="ARBA00022574"/>
    </source>
</evidence>
<dbReference type="InterPro" id="IPR018391">
    <property type="entry name" value="PQQ_b-propeller_rpt"/>
</dbReference>
<dbReference type="InterPro" id="IPR036322">
    <property type="entry name" value="WD40_repeat_dom_sf"/>
</dbReference>
<dbReference type="SUPFAM" id="SSF53167">
    <property type="entry name" value="Purine and uridine phosphorylases"/>
    <property type="match status" value="1"/>
</dbReference>
<dbReference type="SMART" id="SM00564">
    <property type="entry name" value="PQQ"/>
    <property type="match status" value="6"/>
</dbReference>
<keyword evidence="2" id="KW-0677">Repeat</keyword>
<dbReference type="InterPro" id="IPR007111">
    <property type="entry name" value="NACHT_NTPase"/>
</dbReference>
<dbReference type="EMBL" id="KZ821225">
    <property type="protein sequence ID" value="PYH47089.1"/>
    <property type="molecule type" value="Genomic_DNA"/>
</dbReference>
<dbReference type="SUPFAM" id="SSF50978">
    <property type="entry name" value="WD40 repeat-like"/>
    <property type="match status" value="2"/>
</dbReference>
<dbReference type="InterPro" id="IPR035994">
    <property type="entry name" value="Nucleoside_phosphorylase_sf"/>
</dbReference>
<dbReference type="PANTHER" id="PTHR19848:SF8">
    <property type="entry name" value="F-BOX AND WD REPEAT DOMAIN CONTAINING 7"/>
    <property type="match status" value="1"/>
</dbReference>
<dbReference type="PROSITE" id="PS50294">
    <property type="entry name" value="WD_REPEATS_REGION"/>
    <property type="match status" value="8"/>
</dbReference>
<feature type="domain" description="NACHT" evidence="4">
    <location>
        <begin position="404"/>
        <end position="553"/>
    </location>
</feature>
<feature type="repeat" description="WD" evidence="3">
    <location>
        <begin position="943"/>
        <end position="984"/>
    </location>
</feature>
<organism evidence="5 6">
    <name type="scientific">Aspergillus saccharolyticus JOP 1030-1</name>
    <dbReference type="NCBI Taxonomy" id="1450539"/>
    <lineage>
        <taxon>Eukaryota</taxon>
        <taxon>Fungi</taxon>
        <taxon>Dikarya</taxon>
        <taxon>Ascomycota</taxon>
        <taxon>Pezizomycotina</taxon>
        <taxon>Eurotiomycetes</taxon>
        <taxon>Eurotiomycetidae</taxon>
        <taxon>Eurotiales</taxon>
        <taxon>Aspergillaceae</taxon>
        <taxon>Aspergillus</taxon>
        <taxon>Aspergillus subgen. Circumdati</taxon>
    </lineage>
</organism>
<evidence type="ECO:0000256" key="3">
    <source>
        <dbReference type="PROSITE-ProRule" id="PRU00221"/>
    </source>
</evidence>